<evidence type="ECO:0000259" key="1">
    <source>
        <dbReference type="PROSITE" id="PS50980"/>
    </source>
</evidence>
<proteinExistence type="predicted"/>
<accession>A0A202B8B5</accession>
<dbReference type="GO" id="GO:0009317">
    <property type="term" value="C:acetyl-CoA carboxylase complex"/>
    <property type="evidence" value="ECO:0007669"/>
    <property type="project" value="TreeGrafter"/>
</dbReference>
<dbReference type="EMBL" id="NHOO01000009">
    <property type="protein sequence ID" value="OVE47817.1"/>
    <property type="molecule type" value="Genomic_DNA"/>
</dbReference>
<dbReference type="SUPFAM" id="SSF52096">
    <property type="entry name" value="ClpP/crotonase"/>
    <property type="match status" value="2"/>
</dbReference>
<gene>
    <name evidence="3" type="ORF">CBW21_12245</name>
</gene>
<dbReference type="InterPro" id="IPR051047">
    <property type="entry name" value="AccD/PCCB"/>
</dbReference>
<feature type="domain" description="CoA carboxyltransferase N-terminal" evidence="1">
    <location>
        <begin position="1"/>
        <end position="242"/>
    </location>
</feature>
<dbReference type="GO" id="GO:0016740">
    <property type="term" value="F:transferase activity"/>
    <property type="evidence" value="ECO:0007669"/>
    <property type="project" value="UniProtKB-KW"/>
</dbReference>
<dbReference type="Proteomes" id="UP000196342">
    <property type="component" value="Unassembled WGS sequence"/>
</dbReference>
<dbReference type="InterPro" id="IPR011762">
    <property type="entry name" value="COA_CT_N"/>
</dbReference>
<keyword evidence="4" id="KW-1185">Reference proteome</keyword>
<dbReference type="InterPro" id="IPR034733">
    <property type="entry name" value="AcCoA_carboxyl_beta"/>
</dbReference>
<dbReference type="GO" id="GO:0004658">
    <property type="term" value="F:propionyl-CoA carboxylase activity"/>
    <property type="evidence" value="ECO:0007669"/>
    <property type="project" value="TreeGrafter"/>
</dbReference>
<evidence type="ECO:0000259" key="2">
    <source>
        <dbReference type="PROSITE" id="PS50989"/>
    </source>
</evidence>
<dbReference type="PROSITE" id="PS50980">
    <property type="entry name" value="COA_CT_NTER"/>
    <property type="match status" value="1"/>
</dbReference>
<organism evidence="3 4">
    <name type="scientific">Chromobacterium violaceum</name>
    <dbReference type="NCBI Taxonomy" id="536"/>
    <lineage>
        <taxon>Bacteria</taxon>
        <taxon>Pseudomonadati</taxon>
        <taxon>Pseudomonadota</taxon>
        <taxon>Betaproteobacteria</taxon>
        <taxon>Neisseriales</taxon>
        <taxon>Chromobacteriaceae</taxon>
        <taxon>Chromobacterium</taxon>
    </lineage>
</organism>
<dbReference type="PROSITE" id="PS50989">
    <property type="entry name" value="COA_CT_CTER"/>
    <property type="match status" value="1"/>
</dbReference>
<dbReference type="InterPro" id="IPR029045">
    <property type="entry name" value="ClpP/crotonase-like_dom_sf"/>
</dbReference>
<protein>
    <submittedName>
        <fullName evidence="3">Methylmalonyl-CoA carboxyltransferase</fullName>
    </submittedName>
</protein>
<sequence length="498" mass="52976">MTTVQASFSATGTPRRDSAVWQAIEWLVDSGSFYQLDALSEHDCQHFGAAGRKVPGDGLVTGHGRIDGRPVLVYAHDRDFLGGSSSRVHAVRIGKLLDMALQLGLPVIGLNDSSGIRIHEGVDAGAQFSEVFHKTVKASGVVPQISVILGDCAGGAAYAPALTDFIVMAGAESTMFLTGPSVIRSATGESVTKEEIGGAQLHAEVTGLAHFNCDGREQAVALVRELLGYLPQNNASPTPRVDRGDTGPRRTPRLERLIPAHQNEPYDVLDVVAEIADNNEFLEIQAQYAPNLVTGFARFGGRTVGVLASQPLQRAGCLDVDSSLKGARFVRLCDSFDIPLLTLLDVPGYLPGREQETRGIIGAGAKLLHAYCEASVPKLAIVLRKAYGGAYPTLANWSATDFTFALEQAEIAVMGPQGAVDIIFRRELAAAADPASLREKLLDDYRAAHANASYSAKKGYVDGLLAAAEVRNAVLSHLQLLADKVGGTPARRHSNIPL</sequence>
<comment type="caution">
    <text evidence="3">The sequence shown here is derived from an EMBL/GenBank/DDBJ whole genome shotgun (WGS) entry which is preliminary data.</text>
</comment>
<evidence type="ECO:0000313" key="4">
    <source>
        <dbReference type="Proteomes" id="UP000196342"/>
    </source>
</evidence>
<dbReference type="PANTHER" id="PTHR43842:SF2">
    <property type="entry name" value="PROPIONYL-COA CARBOXYLASE BETA CHAIN, MITOCHONDRIAL"/>
    <property type="match status" value="1"/>
</dbReference>
<name>A0A202B8B5_CHRVL</name>
<dbReference type="Pfam" id="PF01039">
    <property type="entry name" value="Carboxyl_trans"/>
    <property type="match status" value="1"/>
</dbReference>
<reference evidence="3 4" key="1">
    <citation type="submission" date="2017-05" db="EMBL/GenBank/DDBJ databases">
        <title>Chromobacterium violaceum GHPS1 isolated from Hydrocarbon polluted soil in French Guiana display an awesome secondary metabolite arsenal and a battery of drug and heavy-metal-resistance and detoxification of xenobiotics proteins.</title>
        <authorList>
            <person name="Belbahri L."/>
        </authorList>
    </citation>
    <scope>NUCLEOTIDE SEQUENCE [LARGE SCALE GENOMIC DNA]</scope>
    <source>
        <strain evidence="3 4">GHPS1</strain>
    </source>
</reference>
<feature type="domain" description="CoA carboxyltransferase C-terminal" evidence="2">
    <location>
        <begin position="253"/>
        <end position="480"/>
    </location>
</feature>
<keyword evidence="3" id="KW-0808">Transferase</keyword>
<dbReference type="PANTHER" id="PTHR43842">
    <property type="entry name" value="PROPIONYL-COA CARBOXYLASE BETA CHAIN"/>
    <property type="match status" value="1"/>
</dbReference>
<dbReference type="InterPro" id="IPR011763">
    <property type="entry name" value="COA_CT_C"/>
</dbReference>
<evidence type="ECO:0000313" key="3">
    <source>
        <dbReference type="EMBL" id="OVE47817.1"/>
    </source>
</evidence>
<dbReference type="Gene3D" id="3.90.226.10">
    <property type="entry name" value="2-enoyl-CoA Hydratase, Chain A, domain 1"/>
    <property type="match status" value="2"/>
</dbReference>
<dbReference type="AlphaFoldDB" id="A0A202B8B5"/>
<dbReference type="RefSeq" id="WP_087697982.1">
    <property type="nucleotide sequence ID" value="NZ_JABXOB010000004.1"/>
</dbReference>